<proteinExistence type="predicted"/>
<dbReference type="EMBL" id="FNJB01000004">
    <property type="protein sequence ID" value="SDO63320.1"/>
    <property type="molecule type" value="Genomic_DNA"/>
</dbReference>
<sequence length="221" mass="23398">MKERGRSRTTVWWFGRVRGVRDRGGGVRPGAAGPAPEGGLALMPSPTVVAIMELAGRVPGVRPSLGRRVVVGRVSRGPAGAGRAAPSPGCRSSIRDATRFGPGVGHGEVRPVIGWDQSRFDHAAEGGGDTDSERSRCWPAQCPPRGQERCCTTARAGATSTRHRRRASGSTSCGRDRRRPRGQSCRHRPAGLEVGPEGPPRLVATEQSVVDGLVVNRFEGS</sequence>
<dbReference type="AlphaFoldDB" id="A0A1H0L5T0"/>
<feature type="region of interest" description="Disordered" evidence="1">
    <location>
        <begin position="157"/>
        <end position="203"/>
    </location>
</feature>
<dbReference type="Proteomes" id="UP000199651">
    <property type="component" value="Unassembled WGS sequence"/>
</dbReference>
<protein>
    <submittedName>
        <fullName evidence="2">Uncharacterized protein</fullName>
    </submittedName>
</protein>
<evidence type="ECO:0000313" key="3">
    <source>
        <dbReference type="Proteomes" id="UP000199651"/>
    </source>
</evidence>
<evidence type="ECO:0000256" key="1">
    <source>
        <dbReference type="SAM" id="MobiDB-lite"/>
    </source>
</evidence>
<feature type="compositionally biased region" description="Basic residues" evidence="1">
    <location>
        <begin position="176"/>
        <end position="189"/>
    </location>
</feature>
<keyword evidence="3" id="KW-1185">Reference proteome</keyword>
<accession>A0A1H0L5T0</accession>
<organism evidence="2 3">
    <name type="scientific">Actinokineospora alba</name>
    <dbReference type="NCBI Taxonomy" id="504798"/>
    <lineage>
        <taxon>Bacteria</taxon>
        <taxon>Bacillati</taxon>
        <taxon>Actinomycetota</taxon>
        <taxon>Actinomycetes</taxon>
        <taxon>Pseudonocardiales</taxon>
        <taxon>Pseudonocardiaceae</taxon>
        <taxon>Actinokineospora</taxon>
    </lineage>
</organism>
<name>A0A1H0L5T0_9PSEU</name>
<reference evidence="3" key="1">
    <citation type="submission" date="2016-10" db="EMBL/GenBank/DDBJ databases">
        <authorList>
            <person name="Varghese N."/>
            <person name="Submissions S."/>
        </authorList>
    </citation>
    <scope>NUCLEOTIDE SEQUENCE [LARGE SCALE GENOMIC DNA]</scope>
    <source>
        <strain evidence="3">IBRC-M 10655</strain>
    </source>
</reference>
<evidence type="ECO:0000313" key="2">
    <source>
        <dbReference type="EMBL" id="SDO63320.1"/>
    </source>
</evidence>
<gene>
    <name evidence="2" type="ORF">SAMN05192558_10416</name>
</gene>